<feature type="domain" description="Thioredoxin" evidence="6">
    <location>
        <begin position="1"/>
        <end position="127"/>
    </location>
</feature>
<keyword evidence="4" id="KW-1015">Disulfide bond</keyword>
<reference evidence="7 8" key="1">
    <citation type="submission" date="2019-09" db="EMBL/GenBank/DDBJ databases">
        <title>Gimesia benthica sp. nov., a novel bacterium isolated from deep-sea water of the Northwest Indian Ocean.</title>
        <authorList>
            <person name="Dai X."/>
        </authorList>
    </citation>
    <scope>NUCLEOTIDE SEQUENCE [LARGE SCALE GENOMIC DNA]</scope>
    <source>
        <strain evidence="7 8">E7</strain>
    </source>
</reference>
<protein>
    <submittedName>
        <fullName evidence="7">Thiol reductase thioredoxin</fullName>
    </submittedName>
</protein>
<keyword evidence="8" id="KW-1185">Reference proteome</keyword>
<name>A0A6I6AS25_9PLAN</name>
<dbReference type="AlphaFoldDB" id="A0A6I6AS25"/>
<dbReference type="InterPro" id="IPR036249">
    <property type="entry name" value="Thioredoxin-like_sf"/>
</dbReference>
<evidence type="ECO:0000313" key="7">
    <source>
        <dbReference type="EMBL" id="QGQ27089.1"/>
    </source>
</evidence>
<organism evidence="7 8">
    <name type="scientific">Gimesia benthica</name>
    <dbReference type="NCBI Taxonomy" id="2608982"/>
    <lineage>
        <taxon>Bacteria</taxon>
        <taxon>Pseudomonadati</taxon>
        <taxon>Planctomycetota</taxon>
        <taxon>Planctomycetia</taxon>
        <taxon>Planctomycetales</taxon>
        <taxon>Planctomycetaceae</taxon>
        <taxon>Gimesia</taxon>
    </lineage>
</organism>
<dbReference type="Gene3D" id="3.40.30.10">
    <property type="entry name" value="Glutaredoxin"/>
    <property type="match status" value="1"/>
</dbReference>
<dbReference type="Pfam" id="PF00085">
    <property type="entry name" value="Thioredoxin"/>
    <property type="match status" value="1"/>
</dbReference>
<evidence type="ECO:0000256" key="3">
    <source>
        <dbReference type="ARBA" id="ARBA00022982"/>
    </source>
</evidence>
<dbReference type="PANTHER" id="PTHR45663:SF11">
    <property type="entry name" value="GEO12009P1"/>
    <property type="match status" value="1"/>
</dbReference>
<dbReference type="PRINTS" id="PR00421">
    <property type="entry name" value="THIOREDOXIN"/>
</dbReference>
<dbReference type="EMBL" id="CP043930">
    <property type="protein sequence ID" value="QGQ27089.1"/>
    <property type="molecule type" value="Genomic_DNA"/>
</dbReference>
<evidence type="ECO:0000256" key="4">
    <source>
        <dbReference type="ARBA" id="ARBA00023157"/>
    </source>
</evidence>
<dbReference type="GO" id="GO:0015035">
    <property type="term" value="F:protein-disulfide reductase activity"/>
    <property type="evidence" value="ECO:0007669"/>
    <property type="project" value="TreeGrafter"/>
</dbReference>
<proteinExistence type="inferred from homology"/>
<evidence type="ECO:0000313" key="8">
    <source>
        <dbReference type="Proteomes" id="UP000427281"/>
    </source>
</evidence>
<dbReference type="PROSITE" id="PS51352">
    <property type="entry name" value="THIOREDOXIN_2"/>
    <property type="match status" value="1"/>
</dbReference>
<comment type="similarity">
    <text evidence="1">Belongs to the thioredoxin family.</text>
</comment>
<sequence length="136" mass="15267">MLLASCGPETGTQEGHSVGHEAVIVLTDAIYEEHVLRSNEPVLVDFWAAWCQPCLEMKPIIRELAEEYDGRVKIGQMNVKDNPFTTAKYEIEAIPALLLFQDGKLFRRINGSKTKDELVRLLESVLVPADRTAVEK</sequence>
<dbReference type="KEGG" id="gim:F1728_24790"/>
<evidence type="ECO:0000256" key="2">
    <source>
        <dbReference type="ARBA" id="ARBA00022448"/>
    </source>
</evidence>
<dbReference type="FunFam" id="3.40.30.10:FF:000001">
    <property type="entry name" value="Thioredoxin"/>
    <property type="match status" value="1"/>
</dbReference>
<evidence type="ECO:0000256" key="1">
    <source>
        <dbReference type="ARBA" id="ARBA00008987"/>
    </source>
</evidence>
<accession>A0A6I6AS25</accession>
<evidence type="ECO:0000256" key="5">
    <source>
        <dbReference type="ARBA" id="ARBA00023284"/>
    </source>
</evidence>
<keyword evidence="3" id="KW-0249">Electron transport</keyword>
<gene>
    <name evidence="7" type="ORF">F1728_24790</name>
</gene>
<dbReference type="PANTHER" id="PTHR45663">
    <property type="entry name" value="GEO12009P1"/>
    <property type="match status" value="1"/>
</dbReference>
<dbReference type="InterPro" id="IPR013766">
    <property type="entry name" value="Thioredoxin_domain"/>
</dbReference>
<dbReference type="GO" id="GO:0005829">
    <property type="term" value="C:cytosol"/>
    <property type="evidence" value="ECO:0007669"/>
    <property type="project" value="TreeGrafter"/>
</dbReference>
<dbReference type="Proteomes" id="UP000427281">
    <property type="component" value="Chromosome"/>
</dbReference>
<keyword evidence="5" id="KW-0676">Redox-active center</keyword>
<dbReference type="GO" id="GO:0045454">
    <property type="term" value="P:cell redox homeostasis"/>
    <property type="evidence" value="ECO:0007669"/>
    <property type="project" value="TreeGrafter"/>
</dbReference>
<keyword evidence="2" id="KW-0813">Transport</keyword>
<dbReference type="SUPFAM" id="SSF52833">
    <property type="entry name" value="Thioredoxin-like"/>
    <property type="match status" value="1"/>
</dbReference>
<dbReference type="CDD" id="cd02947">
    <property type="entry name" value="TRX_family"/>
    <property type="match status" value="1"/>
</dbReference>
<evidence type="ECO:0000259" key="6">
    <source>
        <dbReference type="PROSITE" id="PS51352"/>
    </source>
</evidence>